<proteinExistence type="predicted"/>
<dbReference type="Proteomes" id="UP000234323">
    <property type="component" value="Unassembled WGS sequence"/>
</dbReference>
<dbReference type="EMBL" id="LLXI01004610">
    <property type="protein sequence ID" value="PKY60793.1"/>
    <property type="molecule type" value="Genomic_DNA"/>
</dbReference>
<evidence type="ECO:0000313" key="2">
    <source>
        <dbReference type="Proteomes" id="UP000234323"/>
    </source>
</evidence>
<dbReference type="AlphaFoldDB" id="A0A2I1HPR3"/>
<comment type="caution">
    <text evidence="1">The sequence shown here is derived from an EMBL/GenBank/DDBJ whole genome shotgun (WGS) entry which is preliminary data.</text>
</comment>
<name>A0A2I1HPR3_9GLOM</name>
<accession>A0A2I1HPR3</accession>
<sequence length="73" mass="8314">MPNEYEKRKRKTMISIICSELPLSIEFPNMLEQDSEEYQSLRNGVKKVLGVVVGLLKDRACAEGDSPSKKKTR</sequence>
<organism evidence="1 2">
    <name type="scientific">Rhizophagus irregularis</name>
    <dbReference type="NCBI Taxonomy" id="588596"/>
    <lineage>
        <taxon>Eukaryota</taxon>
        <taxon>Fungi</taxon>
        <taxon>Fungi incertae sedis</taxon>
        <taxon>Mucoromycota</taxon>
        <taxon>Glomeromycotina</taxon>
        <taxon>Glomeromycetes</taxon>
        <taxon>Glomerales</taxon>
        <taxon>Glomeraceae</taxon>
        <taxon>Rhizophagus</taxon>
    </lineage>
</organism>
<reference evidence="1 2" key="1">
    <citation type="submission" date="2015-10" db="EMBL/GenBank/DDBJ databases">
        <title>Genome analyses suggest a sexual origin of heterokaryosis in a supposedly ancient asexual fungus.</title>
        <authorList>
            <person name="Ropars J."/>
            <person name="Sedzielewska K."/>
            <person name="Noel J."/>
            <person name="Charron P."/>
            <person name="Farinelli L."/>
            <person name="Marton T."/>
            <person name="Kruger M."/>
            <person name="Pelin A."/>
            <person name="Brachmann A."/>
            <person name="Corradi N."/>
        </authorList>
    </citation>
    <scope>NUCLEOTIDE SEQUENCE [LARGE SCALE GENOMIC DNA]</scope>
    <source>
        <strain evidence="1 2">A4</strain>
    </source>
</reference>
<protein>
    <submittedName>
        <fullName evidence="1">Uncharacterized protein</fullName>
    </submittedName>
</protein>
<evidence type="ECO:0000313" key="1">
    <source>
        <dbReference type="EMBL" id="PKY60793.1"/>
    </source>
</evidence>
<keyword evidence="2" id="KW-1185">Reference proteome</keyword>
<gene>
    <name evidence="1" type="ORF">RhiirA4_484932</name>
</gene>